<reference evidence="2 3" key="1">
    <citation type="submission" date="2019-08" db="EMBL/GenBank/DDBJ databases">
        <title>Whole genome sequencing of chitin degrading bacteria Chitinophaga pinensis YS16.</title>
        <authorList>
            <person name="Singh R.P."/>
            <person name="Manchanda G."/>
            <person name="Maurya I.K."/>
            <person name="Joshi N.K."/>
            <person name="Srivastava A.K."/>
        </authorList>
    </citation>
    <scope>NUCLEOTIDE SEQUENCE [LARGE SCALE GENOMIC DNA]</scope>
    <source>
        <strain evidence="2 3">YS-16</strain>
    </source>
</reference>
<proteinExistence type="predicted"/>
<gene>
    <name evidence="2" type="ORF">FEF09_28450</name>
</gene>
<protein>
    <recommendedName>
        <fullName evidence="1">DUF5724 domain-containing protein</fullName>
    </recommendedName>
</protein>
<dbReference type="AlphaFoldDB" id="A0A5C6LLM8"/>
<sequence length="88" mass="10273">MGKTTLYKGYIYSSDSENKQQLFSTLLKRCFPLDTDTDEMFAAAMKRIKVTETRLLEAAVYAPQWQICKQISQLERAGYRYLVDARTY</sequence>
<dbReference type="Proteomes" id="UP000318815">
    <property type="component" value="Unassembled WGS sequence"/>
</dbReference>
<feature type="domain" description="DUF5724" evidence="1">
    <location>
        <begin position="1"/>
        <end position="66"/>
    </location>
</feature>
<evidence type="ECO:0000313" key="2">
    <source>
        <dbReference type="EMBL" id="TWV91993.1"/>
    </source>
</evidence>
<name>A0A5C6LLM8_9BACT</name>
<evidence type="ECO:0000259" key="1">
    <source>
        <dbReference type="Pfam" id="PF18991"/>
    </source>
</evidence>
<organism evidence="2 3">
    <name type="scientific">Chitinophaga pinensis</name>
    <dbReference type="NCBI Taxonomy" id="79329"/>
    <lineage>
        <taxon>Bacteria</taxon>
        <taxon>Pseudomonadati</taxon>
        <taxon>Bacteroidota</taxon>
        <taxon>Chitinophagia</taxon>
        <taxon>Chitinophagales</taxon>
        <taxon>Chitinophagaceae</taxon>
        <taxon>Chitinophaga</taxon>
    </lineage>
</organism>
<accession>A0A5C6LLM8</accession>
<keyword evidence="3" id="KW-1185">Reference proteome</keyword>
<evidence type="ECO:0000313" key="3">
    <source>
        <dbReference type="Proteomes" id="UP000318815"/>
    </source>
</evidence>
<dbReference type="InterPro" id="IPR043782">
    <property type="entry name" value="DUF5724"/>
</dbReference>
<dbReference type="Pfam" id="PF18991">
    <property type="entry name" value="DUF5724"/>
    <property type="match status" value="1"/>
</dbReference>
<comment type="caution">
    <text evidence="2">The sequence shown here is derived from an EMBL/GenBank/DDBJ whole genome shotgun (WGS) entry which is preliminary data.</text>
</comment>
<dbReference type="EMBL" id="VOHS01000069">
    <property type="protein sequence ID" value="TWV91993.1"/>
    <property type="molecule type" value="Genomic_DNA"/>
</dbReference>
<dbReference type="OrthoDB" id="9763697at2"/>